<proteinExistence type="predicted"/>
<dbReference type="InterPro" id="IPR033900">
    <property type="entry name" value="Gram_neg_porin_domain"/>
</dbReference>
<feature type="domain" description="Porin" evidence="2">
    <location>
        <begin position="7"/>
        <end position="40"/>
    </location>
</feature>
<dbReference type="Proteomes" id="UP001169027">
    <property type="component" value="Unassembled WGS sequence"/>
</dbReference>
<dbReference type="EMBL" id="JAUKVY010000044">
    <property type="protein sequence ID" value="MDO1537576.1"/>
    <property type="molecule type" value="Genomic_DNA"/>
</dbReference>
<comment type="caution">
    <text evidence="3">The sequence shown here is derived from an EMBL/GenBank/DDBJ whole genome shotgun (WGS) entry which is preliminary data.</text>
</comment>
<keyword evidence="1" id="KW-0732">Signal</keyword>
<sequence>MKRTLVALTVLAAGGASAQSSVTLFGVVDATVSGYSNKAETPFG</sequence>
<keyword evidence="4" id="KW-1185">Reference proteome</keyword>
<accession>A0ABT8SJ51</accession>
<feature type="non-terminal residue" evidence="3">
    <location>
        <position position="44"/>
    </location>
</feature>
<evidence type="ECO:0000313" key="4">
    <source>
        <dbReference type="Proteomes" id="UP001169027"/>
    </source>
</evidence>
<feature type="signal peptide" evidence="1">
    <location>
        <begin position="1"/>
        <end position="18"/>
    </location>
</feature>
<reference evidence="3" key="1">
    <citation type="submission" date="2023-06" db="EMBL/GenBank/DDBJ databases">
        <authorList>
            <person name="Jiang Y."/>
            <person name="Liu Q."/>
        </authorList>
    </citation>
    <scope>NUCLEOTIDE SEQUENCE</scope>
    <source>
        <strain evidence="3">CGMCC 1.12090</strain>
    </source>
</reference>
<organism evidence="3 4">
    <name type="scientific">Variovorax ginsengisoli</name>
    <dbReference type="NCBI Taxonomy" id="363844"/>
    <lineage>
        <taxon>Bacteria</taxon>
        <taxon>Pseudomonadati</taxon>
        <taxon>Pseudomonadota</taxon>
        <taxon>Betaproteobacteria</taxon>
        <taxon>Burkholderiales</taxon>
        <taxon>Comamonadaceae</taxon>
        <taxon>Variovorax</taxon>
    </lineage>
</organism>
<protein>
    <submittedName>
        <fullName evidence="3">Porin</fullName>
    </submittedName>
</protein>
<evidence type="ECO:0000259" key="2">
    <source>
        <dbReference type="Pfam" id="PF13609"/>
    </source>
</evidence>
<name>A0ABT8SJ51_9BURK</name>
<gene>
    <name evidence="3" type="ORF">Q2T77_35585</name>
</gene>
<dbReference type="Pfam" id="PF13609">
    <property type="entry name" value="Porin_4"/>
    <property type="match status" value="1"/>
</dbReference>
<feature type="chain" id="PRO_5045726218" evidence="1">
    <location>
        <begin position="19"/>
        <end position="44"/>
    </location>
</feature>
<evidence type="ECO:0000313" key="3">
    <source>
        <dbReference type="EMBL" id="MDO1537576.1"/>
    </source>
</evidence>
<evidence type="ECO:0000256" key="1">
    <source>
        <dbReference type="SAM" id="SignalP"/>
    </source>
</evidence>
<dbReference type="RefSeq" id="WP_301816059.1">
    <property type="nucleotide sequence ID" value="NZ_JAUJZH010000044.1"/>
</dbReference>